<sequence length="160" mass="18552">MNNTTLILVAVATMVVVALAFYAGMLLRRLQLQKLQQKQQQLALQQQQTEKRRYLTESITLICRAMLEQQCELSEGALRVWVLLDHLVPERQPDPVQTYPGLHQMYQVVKDMPTHEARKRQSKQQTYNQDKLRLAAEQQLKDFILADAKALLQRLQPAQS</sequence>
<feature type="domain" description="DUF2489" evidence="2">
    <location>
        <begin position="16"/>
        <end position="151"/>
    </location>
</feature>
<proteinExistence type="predicted"/>
<dbReference type="RefSeq" id="WP_335735720.1">
    <property type="nucleotide sequence ID" value="NZ_JALAAR010000006.1"/>
</dbReference>
<feature type="transmembrane region" description="Helical" evidence="1">
    <location>
        <begin position="6"/>
        <end position="27"/>
    </location>
</feature>
<dbReference type="Pfam" id="PF10675">
    <property type="entry name" value="DUF2489"/>
    <property type="match status" value="1"/>
</dbReference>
<dbReference type="InterPro" id="IPR019617">
    <property type="entry name" value="DUF2489"/>
</dbReference>
<keyword evidence="1" id="KW-0472">Membrane</keyword>
<name>A0ABU8C5W3_9GAMM</name>
<evidence type="ECO:0000256" key="1">
    <source>
        <dbReference type="SAM" id="Phobius"/>
    </source>
</evidence>
<accession>A0ABU8C5W3</accession>
<evidence type="ECO:0000313" key="3">
    <source>
        <dbReference type="EMBL" id="MEH8017310.1"/>
    </source>
</evidence>
<dbReference type="EMBL" id="JALAAR010000006">
    <property type="protein sequence ID" value="MEH8017310.1"/>
    <property type="molecule type" value="Genomic_DNA"/>
</dbReference>
<keyword evidence="4" id="KW-1185">Reference proteome</keyword>
<dbReference type="Proteomes" id="UP001375382">
    <property type="component" value="Unassembled WGS sequence"/>
</dbReference>
<evidence type="ECO:0000259" key="2">
    <source>
        <dbReference type="Pfam" id="PF10675"/>
    </source>
</evidence>
<comment type="caution">
    <text evidence="3">The sequence shown here is derived from an EMBL/GenBank/DDBJ whole genome shotgun (WGS) entry which is preliminary data.</text>
</comment>
<reference evidence="3 4" key="1">
    <citation type="journal article" date="2023" name="Ecotoxicol. Environ. Saf.">
        <title>Mercury remediation potential of mercury-resistant strain Rheinheimera metallidurans sp. nov. isolated from a municipal waste dumping site.</title>
        <authorList>
            <person name="Yadav V."/>
            <person name="Manjhi A."/>
            <person name="Vadakedath N."/>
        </authorList>
    </citation>
    <scope>NUCLEOTIDE SEQUENCE [LARGE SCALE GENOMIC DNA]</scope>
    <source>
        <strain evidence="3 4">E-49</strain>
    </source>
</reference>
<gene>
    <name evidence="3" type="ORF">MN202_08705</name>
</gene>
<protein>
    <submittedName>
        <fullName evidence="3">DUF2489 domain-containing protein</fullName>
    </submittedName>
</protein>
<keyword evidence="1" id="KW-1133">Transmembrane helix</keyword>
<keyword evidence="1" id="KW-0812">Transmembrane</keyword>
<evidence type="ECO:0000313" key="4">
    <source>
        <dbReference type="Proteomes" id="UP001375382"/>
    </source>
</evidence>
<organism evidence="3 4">
    <name type="scientific">Rheinheimera muenzenbergensis</name>
    <dbReference type="NCBI Taxonomy" id="1193628"/>
    <lineage>
        <taxon>Bacteria</taxon>
        <taxon>Pseudomonadati</taxon>
        <taxon>Pseudomonadota</taxon>
        <taxon>Gammaproteobacteria</taxon>
        <taxon>Chromatiales</taxon>
        <taxon>Chromatiaceae</taxon>
        <taxon>Rheinheimera</taxon>
    </lineage>
</organism>